<dbReference type="InterPro" id="IPR045863">
    <property type="entry name" value="CorA_TM1_TM2"/>
</dbReference>
<accession>G3YBX4</accession>
<dbReference type="GO" id="GO:0016020">
    <property type="term" value="C:membrane"/>
    <property type="evidence" value="ECO:0007669"/>
    <property type="project" value="UniProtKB-SubCell"/>
</dbReference>
<dbReference type="AlphaFoldDB" id="G3YBX4"/>
<evidence type="ECO:0000256" key="5">
    <source>
        <dbReference type="SAM" id="Phobius"/>
    </source>
</evidence>
<dbReference type="Proteomes" id="UP000009038">
    <property type="component" value="Unassembled WGS sequence"/>
</dbReference>
<evidence type="ECO:0000256" key="2">
    <source>
        <dbReference type="ARBA" id="ARBA00022692"/>
    </source>
</evidence>
<protein>
    <recommendedName>
        <fullName evidence="6">CorA-like transporter domain-containing protein</fullName>
    </recommendedName>
</protein>
<evidence type="ECO:0000313" key="8">
    <source>
        <dbReference type="Proteomes" id="UP000009038"/>
    </source>
</evidence>
<dbReference type="InterPro" id="IPR058257">
    <property type="entry name" value="CorA-like_dom"/>
</dbReference>
<gene>
    <name evidence="7" type="ORF">ASPNIDRAFT_38787</name>
</gene>
<dbReference type="SUPFAM" id="SSF144083">
    <property type="entry name" value="Magnesium transport protein CorA, transmembrane region"/>
    <property type="match status" value="1"/>
</dbReference>
<evidence type="ECO:0000256" key="3">
    <source>
        <dbReference type="ARBA" id="ARBA00022989"/>
    </source>
</evidence>
<dbReference type="HOGENOM" id="CLU_1030474_0_0_1"/>
<dbReference type="InterPro" id="IPR002523">
    <property type="entry name" value="MgTranspt_CorA/ZnTranspt_ZntB"/>
</dbReference>
<dbReference type="Pfam" id="PF26616">
    <property type="entry name" value="CorA-like"/>
    <property type="match status" value="1"/>
</dbReference>
<comment type="subcellular location">
    <subcellularLocation>
        <location evidence="1">Membrane</location>
        <topology evidence="1">Multi-pass membrane protein</topology>
    </subcellularLocation>
</comment>
<proteinExistence type="predicted"/>
<dbReference type="Pfam" id="PF01544">
    <property type="entry name" value="CorA"/>
    <property type="match status" value="1"/>
</dbReference>
<reference evidence="7 8" key="1">
    <citation type="journal article" date="2011" name="Genome Res.">
        <title>Comparative genomics of citric-acid-producing Aspergillus niger ATCC 1015 versus enzyme-producing CBS 513.88.</title>
        <authorList>
            <person name="Andersen M.R."/>
            <person name="Salazar M.P."/>
            <person name="Schaap P.J."/>
            <person name="van de Vondervoort P.J."/>
            <person name="Culley D."/>
            <person name="Thykaer J."/>
            <person name="Frisvad J.C."/>
            <person name="Nielsen K.F."/>
            <person name="Albang R."/>
            <person name="Albermann K."/>
            <person name="Berka R.M."/>
            <person name="Braus G.H."/>
            <person name="Braus-Stromeyer S.A."/>
            <person name="Corrochano L.M."/>
            <person name="Dai Z."/>
            <person name="van Dijck P.W."/>
            <person name="Hofmann G."/>
            <person name="Lasure L.L."/>
            <person name="Magnuson J.K."/>
            <person name="Menke H."/>
            <person name="Meijer M."/>
            <person name="Meijer S.L."/>
            <person name="Nielsen J.B."/>
            <person name="Nielsen M.L."/>
            <person name="van Ooyen A.J."/>
            <person name="Pel H.J."/>
            <person name="Poulsen L."/>
            <person name="Samson R.A."/>
            <person name="Stam H."/>
            <person name="Tsang A."/>
            <person name="van den Brink J.M."/>
            <person name="Atkins A."/>
            <person name="Aerts A."/>
            <person name="Shapiro H."/>
            <person name="Pangilinan J."/>
            <person name="Salamov A."/>
            <person name="Lou Y."/>
            <person name="Lindquist E."/>
            <person name="Lucas S."/>
            <person name="Grimwood J."/>
            <person name="Grigoriev I.V."/>
            <person name="Kubicek C.P."/>
            <person name="Martinez D."/>
            <person name="van Peij N.N."/>
            <person name="Roubos J.A."/>
            <person name="Nielsen J."/>
            <person name="Baker S.E."/>
        </authorList>
    </citation>
    <scope>NUCLEOTIDE SEQUENCE [LARGE SCALE GENOMIC DNA]</scope>
    <source>
        <strain evidence="8">ATCC 1015 / CBS 113.46 / FGSC A1144 / LSHB Ac4 / NCTC 3858a / NRRL 328 / USDA 3528.7</strain>
    </source>
</reference>
<name>G3YBX4_ASPNA</name>
<dbReference type="GO" id="GO:0046873">
    <property type="term" value="F:metal ion transmembrane transporter activity"/>
    <property type="evidence" value="ECO:0007669"/>
    <property type="project" value="InterPro"/>
</dbReference>
<dbReference type="Gene3D" id="1.20.58.340">
    <property type="entry name" value="Magnesium transport protein CorA, transmembrane region"/>
    <property type="match status" value="1"/>
</dbReference>
<feature type="transmembrane region" description="Helical" evidence="5">
    <location>
        <begin position="197"/>
        <end position="221"/>
    </location>
</feature>
<comment type="caution">
    <text evidence="7">The sequence shown here is derived from an EMBL/GenBank/DDBJ whole genome shotgun (WGS) entry which is preliminary data.</text>
</comment>
<keyword evidence="4 5" id="KW-0472">Membrane</keyword>
<feature type="transmembrane region" description="Helical" evidence="5">
    <location>
        <begin position="155"/>
        <end position="177"/>
    </location>
</feature>
<organism evidence="7 8">
    <name type="scientific">Aspergillus niger (strain ATCC 1015 / CBS 113.46 / FGSC A1144 / LSHB Ac4 / NCTC 3858a / NRRL 328 / USDA 3528.7)</name>
    <dbReference type="NCBI Taxonomy" id="380704"/>
    <lineage>
        <taxon>Eukaryota</taxon>
        <taxon>Fungi</taxon>
        <taxon>Dikarya</taxon>
        <taxon>Ascomycota</taxon>
        <taxon>Pezizomycotina</taxon>
        <taxon>Eurotiomycetes</taxon>
        <taxon>Eurotiomycetidae</taxon>
        <taxon>Eurotiales</taxon>
        <taxon>Aspergillaceae</taxon>
        <taxon>Aspergillus</taxon>
        <taxon>Aspergillus subgen. Circumdati</taxon>
    </lineage>
</organism>
<evidence type="ECO:0000313" key="7">
    <source>
        <dbReference type="EMBL" id="EHA19368.1"/>
    </source>
</evidence>
<keyword evidence="3 5" id="KW-1133">Transmembrane helix</keyword>
<evidence type="ECO:0000259" key="6">
    <source>
        <dbReference type="Pfam" id="PF26616"/>
    </source>
</evidence>
<feature type="domain" description="CorA-like transporter" evidence="6">
    <location>
        <begin position="4"/>
        <end position="116"/>
    </location>
</feature>
<dbReference type="OrthoDB" id="5396681at2759"/>
<dbReference type="EMBL" id="ACJE01000019">
    <property type="protein sequence ID" value="EHA19368.1"/>
    <property type="molecule type" value="Genomic_DNA"/>
</dbReference>
<keyword evidence="2 5" id="KW-0812">Transmembrane</keyword>
<evidence type="ECO:0000256" key="1">
    <source>
        <dbReference type="ARBA" id="ARBA00004141"/>
    </source>
</evidence>
<evidence type="ECO:0000256" key="4">
    <source>
        <dbReference type="ARBA" id="ARBA00023136"/>
    </source>
</evidence>
<sequence length="270" mass="31794">MRRADVSYQLNYVEKTKRRLIPWSWRHTGVYHHRHQSNEHQRGYDFFILLHPNETSVPDERILDGLGIFEEPRMQAGLSQNEARNQSILVHSLVLSSFICNWRWYLRYLGDQFEDFAGYTLSLHNQLETARVDRELRDLTSSLKRLQEDNLDDSAAVKVITFVSAIYLPGSFIVSLYGMNFFVFDEDSRQIVIAKDFWVFLATWLPLTLVTGLIYVLIVWFDAWWKRKPFRFFERPGKRDLEALRNFQNFTALGNGGMRLIFSASDLKAV</sequence>